<proteinExistence type="predicted"/>
<name>A0AAW0RI53_9HYPO</name>
<evidence type="ECO:0000256" key="1">
    <source>
        <dbReference type="SAM" id="MobiDB-lite"/>
    </source>
</evidence>
<evidence type="ECO:0000313" key="3">
    <source>
        <dbReference type="Proteomes" id="UP001397290"/>
    </source>
</evidence>
<dbReference type="Proteomes" id="UP001397290">
    <property type="component" value="Unassembled WGS sequence"/>
</dbReference>
<protein>
    <submittedName>
        <fullName evidence="2">Uncharacterized protein</fullName>
    </submittedName>
</protein>
<evidence type="ECO:0000313" key="2">
    <source>
        <dbReference type="EMBL" id="KAK8141872.1"/>
    </source>
</evidence>
<reference evidence="2 3" key="1">
    <citation type="submission" date="2020-02" db="EMBL/GenBank/DDBJ databases">
        <title>Comparative genomics of the hypocrealean fungal genus Beauvera.</title>
        <authorList>
            <person name="Showalter D.N."/>
            <person name="Bushley K.E."/>
            <person name="Rehner S.A."/>
        </authorList>
    </citation>
    <scope>NUCLEOTIDE SEQUENCE [LARGE SCALE GENOMIC DNA]</scope>
    <source>
        <strain evidence="2 3">ARSEF4384</strain>
    </source>
</reference>
<organism evidence="2 3">
    <name type="scientific">Beauveria asiatica</name>
    <dbReference type="NCBI Taxonomy" id="1069075"/>
    <lineage>
        <taxon>Eukaryota</taxon>
        <taxon>Fungi</taxon>
        <taxon>Dikarya</taxon>
        <taxon>Ascomycota</taxon>
        <taxon>Pezizomycotina</taxon>
        <taxon>Sordariomycetes</taxon>
        <taxon>Hypocreomycetidae</taxon>
        <taxon>Hypocreales</taxon>
        <taxon>Cordycipitaceae</taxon>
        <taxon>Beauveria</taxon>
    </lineage>
</organism>
<dbReference type="AlphaFoldDB" id="A0AAW0RI53"/>
<accession>A0AAW0RI53</accession>
<keyword evidence="3" id="KW-1185">Reference proteome</keyword>
<comment type="caution">
    <text evidence="2">The sequence shown here is derived from an EMBL/GenBank/DDBJ whole genome shotgun (WGS) entry which is preliminary data.</text>
</comment>
<dbReference type="EMBL" id="JAAHCF010000819">
    <property type="protein sequence ID" value="KAK8141872.1"/>
    <property type="molecule type" value="Genomic_DNA"/>
</dbReference>
<feature type="region of interest" description="Disordered" evidence="1">
    <location>
        <begin position="107"/>
        <end position="168"/>
    </location>
</feature>
<gene>
    <name evidence="2" type="ORF">G3M48_009734</name>
</gene>
<feature type="compositionally biased region" description="Low complexity" evidence="1">
    <location>
        <begin position="152"/>
        <end position="168"/>
    </location>
</feature>
<sequence length="229" mass="24300">MTALRRLRGKSVISHIKRSRTATAAITQAAPIDVKTSDADPKSSCVASATSPCIDRCAASRIGTKAGYAPLLASSTRGSSHFESQCPLTWKRAVPFSALQNDAAAMPAANSTAPDPLAVEEGSGTISSPSPPRRWRPPARTRSGSRTQARASEGSSVERVSSRWVSSSQNKVAAANAAVRSWPFGDSGGVMANNKKKMTNETRTKYVTDQEGVVGRPMYYTCEHGNVVM</sequence>